<evidence type="ECO:0000256" key="1">
    <source>
        <dbReference type="ARBA" id="ARBA00006271"/>
    </source>
</evidence>
<dbReference type="Pfam" id="PF05188">
    <property type="entry name" value="MutS_II"/>
    <property type="match status" value="1"/>
</dbReference>
<name>W7QQI4_9ALTE</name>
<dbReference type="Proteomes" id="UP000019276">
    <property type="component" value="Unassembled WGS sequence"/>
</dbReference>
<reference evidence="12 13" key="1">
    <citation type="journal article" date="2014" name="Genome Announc.">
        <title>Draft Genome Sequence of the Agar-Degrading Bacterium Catenovulum sp. Strain DS-2, Isolated from Intestines of Haliotis diversicolor.</title>
        <authorList>
            <person name="Shan D."/>
            <person name="Li X."/>
            <person name="Gu Z."/>
            <person name="Wei G."/>
            <person name="Gao Z."/>
            <person name="Shao Z."/>
        </authorList>
    </citation>
    <scope>NUCLEOTIDE SEQUENCE [LARGE SCALE GENOMIC DNA]</scope>
    <source>
        <strain evidence="12 13">DS-2</strain>
    </source>
</reference>
<dbReference type="GO" id="GO:0140664">
    <property type="term" value="F:ATP-dependent DNA damage sensor activity"/>
    <property type="evidence" value="ECO:0007669"/>
    <property type="project" value="InterPro"/>
</dbReference>
<evidence type="ECO:0000256" key="9">
    <source>
        <dbReference type="HAMAP-Rule" id="MF_00096"/>
    </source>
</evidence>
<keyword evidence="6 9" id="KW-0238">DNA-binding</keyword>
<dbReference type="InterPro" id="IPR007696">
    <property type="entry name" value="DNA_mismatch_repair_MutS_core"/>
</dbReference>
<dbReference type="InterPro" id="IPR027417">
    <property type="entry name" value="P-loop_NTPase"/>
</dbReference>
<evidence type="ECO:0000256" key="8">
    <source>
        <dbReference type="ARBA" id="ARBA00024647"/>
    </source>
</evidence>
<protein>
    <recommendedName>
        <fullName evidence="2 9">DNA mismatch repair protein MutS</fullName>
    </recommendedName>
</protein>
<dbReference type="PROSITE" id="PS00486">
    <property type="entry name" value="DNA_MISMATCH_REPAIR_2"/>
    <property type="match status" value="1"/>
</dbReference>
<dbReference type="InterPro" id="IPR045076">
    <property type="entry name" value="MutS"/>
</dbReference>
<dbReference type="Gene3D" id="3.40.1170.10">
    <property type="entry name" value="DNA repair protein MutS, domain I"/>
    <property type="match status" value="1"/>
</dbReference>
<comment type="similarity">
    <text evidence="1 9 10">Belongs to the DNA mismatch repair MutS family.</text>
</comment>
<dbReference type="SUPFAM" id="SSF53150">
    <property type="entry name" value="DNA repair protein MutS, domain II"/>
    <property type="match status" value="1"/>
</dbReference>
<evidence type="ECO:0000313" key="13">
    <source>
        <dbReference type="Proteomes" id="UP000019276"/>
    </source>
</evidence>
<dbReference type="Pfam" id="PF00488">
    <property type="entry name" value="MutS_V"/>
    <property type="match status" value="1"/>
</dbReference>
<dbReference type="Gene3D" id="1.10.1420.10">
    <property type="match status" value="2"/>
</dbReference>
<dbReference type="Gene3D" id="3.40.50.300">
    <property type="entry name" value="P-loop containing nucleotide triphosphate hydrolases"/>
    <property type="match status" value="1"/>
</dbReference>
<dbReference type="STRING" id="1328313.DS2_09362"/>
<comment type="caution">
    <text evidence="12">The sequence shown here is derived from an EMBL/GenBank/DDBJ whole genome shotgun (WGS) entry which is preliminary data.</text>
</comment>
<dbReference type="InterPro" id="IPR005748">
    <property type="entry name" value="DNA_mismatch_repair_MutS"/>
</dbReference>
<dbReference type="PATRIC" id="fig|1328313.3.peg.1914"/>
<evidence type="ECO:0000256" key="6">
    <source>
        <dbReference type="ARBA" id="ARBA00023125"/>
    </source>
</evidence>
<comment type="function">
    <text evidence="8 9">This protein is involved in the repair of mismatches in DNA. It is possible that it carries out the mismatch recognition step. This protein has a weak ATPase activity.</text>
</comment>
<feature type="domain" description="DNA mismatch repair proteins mutS family" evidence="11">
    <location>
        <begin position="701"/>
        <end position="717"/>
    </location>
</feature>
<evidence type="ECO:0000256" key="3">
    <source>
        <dbReference type="ARBA" id="ARBA00022741"/>
    </source>
</evidence>
<dbReference type="FunFam" id="3.40.50.300:FF:000283">
    <property type="entry name" value="DNA mismatch repair protein MutS"/>
    <property type="match status" value="1"/>
</dbReference>
<dbReference type="Pfam" id="PF05192">
    <property type="entry name" value="MutS_III"/>
    <property type="match status" value="1"/>
</dbReference>
<keyword evidence="5 9" id="KW-0067">ATP-binding</keyword>
<dbReference type="InterPro" id="IPR007860">
    <property type="entry name" value="DNA_mmatch_repair_MutS_con_dom"/>
</dbReference>
<evidence type="ECO:0000313" key="12">
    <source>
        <dbReference type="EMBL" id="EWH10143.1"/>
    </source>
</evidence>
<dbReference type="InterPro" id="IPR007695">
    <property type="entry name" value="DNA_mismatch_repair_MutS-lik_N"/>
</dbReference>
<dbReference type="InterPro" id="IPR007861">
    <property type="entry name" value="DNA_mismatch_repair_MutS_clamp"/>
</dbReference>
<dbReference type="SUPFAM" id="SSF52540">
    <property type="entry name" value="P-loop containing nucleoside triphosphate hydrolases"/>
    <property type="match status" value="1"/>
</dbReference>
<dbReference type="GO" id="GO:0003684">
    <property type="term" value="F:damaged DNA binding"/>
    <property type="evidence" value="ECO:0007669"/>
    <property type="project" value="UniProtKB-UniRule"/>
</dbReference>
<dbReference type="EMBL" id="ARZY01000015">
    <property type="protein sequence ID" value="EWH10143.1"/>
    <property type="molecule type" value="Genomic_DNA"/>
</dbReference>
<keyword evidence="7 9" id="KW-0234">DNA repair</keyword>
<dbReference type="InterPro" id="IPR036187">
    <property type="entry name" value="DNA_mismatch_repair_MutS_sf"/>
</dbReference>
<dbReference type="NCBIfam" id="TIGR01070">
    <property type="entry name" value="mutS1"/>
    <property type="match status" value="1"/>
</dbReference>
<dbReference type="Pfam" id="PF01624">
    <property type="entry name" value="MutS_I"/>
    <property type="match status" value="1"/>
</dbReference>
<keyword evidence="4 9" id="KW-0227">DNA damage</keyword>
<evidence type="ECO:0000259" key="11">
    <source>
        <dbReference type="PROSITE" id="PS00486"/>
    </source>
</evidence>
<evidence type="ECO:0000256" key="7">
    <source>
        <dbReference type="ARBA" id="ARBA00023204"/>
    </source>
</evidence>
<keyword evidence="13" id="KW-1185">Reference proteome</keyword>
<dbReference type="SMART" id="SM00533">
    <property type="entry name" value="MUTSd"/>
    <property type="match status" value="1"/>
</dbReference>
<dbReference type="RefSeq" id="WP_035014486.1">
    <property type="nucleotide sequence ID" value="NZ_ARZY01000015.1"/>
</dbReference>
<dbReference type="GO" id="GO:0030983">
    <property type="term" value="F:mismatched DNA binding"/>
    <property type="evidence" value="ECO:0007669"/>
    <property type="project" value="InterPro"/>
</dbReference>
<dbReference type="NCBIfam" id="NF003810">
    <property type="entry name" value="PRK05399.1"/>
    <property type="match status" value="1"/>
</dbReference>
<dbReference type="PANTHER" id="PTHR11361">
    <property type="entry name" value="DNA MISMATCH REPAIR PROTEIN MUTS FAMILY MEMBER"/>
    <property type="match status" value="1"/>
</dbReference>
<dbReference type="InterPro" id="IPR036678">
    <property type="entry name" value="MutS_con_dom_sf"/>
</dbReference>
<dbReference type="SUPFAM" id="SSF55271">
    <property type="entry name" value="DNA repair protein MutS, domain I"/>
    <property type="match status" value="1"/>
</dbReference>
<accession>W7QQI4</accession>
<keyword evidence="3 9" id="KW-0547">Nucleotide-binding</keyword>
<evidence type="ECO:0000256" key="5">
    <source>
        <dbReference type="ARBA" id="ARBA00022840"/>
    </source>
</evidence>
<dbReference type="Gene3D" id="3.30.420.110">
    <property type="entry name" value="MutS, connector domain"/>
    <property type="match status" value="1"/>
</dbReference>
<dbReference type="FunFam" id="3.40.1170.10:FF:000001">
    <property type="entry name" value="DNA mismatch repair protein MutS"/>
    <property type="match status" value="1"/>
</dbReference>
<dbReference type="InterPro" id="IPR000432">
    <property type="entry name" value="DNA_mismatch_repair_MutS_C"/>
</dbReference>
<dbReference type="GO" id="GO:0005829">
    <property type="term" value="C:cytosol"/>
    <property type="evidence" value="ECO:0007669"/>
    <property type="project" value="TreeGrafter"/>
</dbReference>
<dbReference type="SUPFAM" id="SSF48334">
    <property type="entry name" value="DNA repair protein MutS, domain III"/>
    <property type="match status" value="1"/>
</dbReference>
<evidence type="ECO:0000256" key="10">
    <source>
        <dbReference type="RuleBase" id="RU003756"/>
    </source>
</evidence>
<gene>
    <name evidence="9" type="primary">mutS</name>
    <name evidence="12" type="ORF">DS2_09362</name>
</gene>
<dbReference type="AlphaFoldDB" id="W7QQI4"/>
<feature type="binding site" evidence="9">
    <location>
        <begin position="627"/>
        <end position="634"/>
    </location>
    <ligand>
        <name>ATP</name>
        <dbReference type="ChEBI" id="CHEBI:30616"/>
    </ligand>
</feature>
<evidence type="ECO:0000256" key="2">
    <source>
        <dbReference type="ARBA" id="ARBA00021982"/>
    </source>
</evidence>
<dbReference type="OrthoDB" id="9802448at2"/>
<dbReference type="InterPro" id="IPR017261">
    <property type="entry name" value="DNA_mismatch_repair_MutS/MSH"/>
</dbReference>
<dbReference type="PIRSF" id="PIRSF037677">
    <property type="entry name" value="DNA_mis_repair_Msh6"/>
    <property type="match status" value="1"/>
</dbReference>
<evidence type="ECO:0000256" key="4">
    <source>
        <dbReference type="ARBA" id="ARBA00022763"/>
    </source>
</evidence>
<dbReference type="Pfam" id="PF05190">
    <property type="entry name" value="MutS_IV"/>
    <property type="match status" value="1"/>
</dbReference>
<organism evidence="12 13">
    <name type="scientific">Catenovulum agarivorans DS-2</name>
    <dbReference type="NCBI Taxonomy" id="1328313"/>
    <lineage>
        <taxon>Bacteria</taxon>
        <taxon>Pseudomonadati</taxon>
        <taxon>Pseudomonadota</taxon>
        <taxon>Gammaproteobacteria</taxon>
        <taxon>Alteromonadales</taxon>
        <taxon>Alteromonadaceae</taxon>
        <taxon>Catenovulum</taxon>
    </lineage>
</organism>
<dbReference type="GO" id="GO:0005524">
    <property type="term" value="F:ATP binding"/>
    <property type="evidence" value="ECO:0007669"/>
    <property type="project" value="UniProtKB-UniRule"/>
</dbReference>
<dbReference type="PANTHER" id="PTHR11361:SF34">
    <property type="entry name" value="DNA MISMATCH REPAIR PROTEIN MSH1, MITOCHONDRIAL"/>
    <property type="match status" value="1"/>
</dbReference>
<proteinExistence type="inferred from homology"/>
<dbReference type="CDD" id="cd03284">
    <property type="entry name" value="ABC_MutS1"/>
    <property type="match status" value="1"/>
</dbReference>
<dbReference type="GO" id="GO:0006298">
    <property type="term" value="P:mismatch repair"/>
    <property type="evidence" value="ECO:0007669"/>
    <property type="project" value="UniProtKB-UniRule"/>
</dbReference>
<dbReference type="FunFam" id="1.10.1420.10:FF:000002">
    <property type="entry name" value="DNA mismatch repair protein MutS"/>
    <property type="match status" value="1"/>
</dbReference>
<sequence>MSETTIKSNTNEQQHTPMMQQYLKIKAEYKDILVFYRMGDFYELFFDDAKKASELIDISLTHRGKTAGKPIPMSGVPYHAVDTYLAKLVALGESVAICEQIGDPATSKGPVERQVVRVLTPATITEESLLDERRDNILMALCEVQSPWQKQLMFGVATLDITSGRFEVAELDSSEALQAFLQQTRPAELLYPDNFANLTLLDEVNTCKRRPEWDFEADTAFRQLTKQFNTKDLSGFGVSDKHAAIGAAGAILQYIKDTQKAAVPHLRGLKVIRLTDNLFLDAISIRNLELSQSLSGARGQSLLSVLDQTATPMASRLLQRWIVHPIRDLTRLNQRQDVIESILNSGIYAELRHQLKQVGDIERIISRIALRSARPRDFSRLRNALAIVPDIQFLLADSGENRLQEYGKQIHAFEDLAELLNCAIVENPPVVVRDGGVLAEGYNAELDELRRLSAGAQSILEQIETRERERTGLNTLKVGYNKVHGFFIEISRAQAAQAPVEYTRRQTLKNAERFITPELKELEDKVLTAQSKALALEKQLYEQLFDIFAPKVSALQNTSDLIARLDVLNNLAERAETLNYCRPQFSDKAGIHISGGRHPVVEVLSSEPFIANPVELNEQRRMLVITGPNMGGKSTYMRQTALIALMAYIGSFVPADQVVVGPIDRIFTRIGASDDLASGRSTFMVEMTETANILNNATEYSLVLMDEIGRGTSTYDGLSLAWACADNLARKLKAFTLFATHYFEMTQLTEQLPTVANVHLDAIEHGDSITFMHAVQEGAANRSFGLQVASLAGVPKNVIHQAKSKLHELENKPALQAETQGAEGNTAVSTNNQMDWLTAKHPLAEMMADCDPDSMTPRQALDFLYLLKQQAD</sequence>
<dbReference type="InterPro" id="IPR016151">
    <property type="entry name" value="DNA_mismatch_repair_MutS_N"/>
</dbReference>
<dbReference type="SMART" id="SM00534">
    <property type="entry name" value="MUTSac"/>
    <property type="match status" value="1"/>
</dbReference>
<dbReference type="HAMAP" id="MF_00096">
    <property type="entry name" value="MutS"/>
    <property type="match status" value="1"/>
</dbReference>
<dbReference type="Gene3D" id="6.10.140.430">
    <property type="match status" value="1"/>
</dbReference>
<dbReference type="eggNOG" id="COG0249">
    <property type="taxonomic scope" value="Bacteria"/>
</dbReference>